<protein>
    <submittedName>
        <fullName evidence="1">Uncharacterized protein</fullName>
    </submittedName>
</protein>
<gene>
    <name evidence="1" type="ORF">LCGC14_0768080</name>
</gene>
<dbReference type="AlphaFoldDB" id="A0A0F9QIZ8"/>
<organism evidence="1">
    <name type="scientific">marine sediment metagenome</name>
    <dbReference type="NCBI Taxonomy" id="412755"/>
    <lineage>
        <taxon>unclassified sequences</taxon>
        <taxon>metagenomes</taxon>
        <taxon>ecological metagenomes</taxon>
    </lineage>
</organism>
<proteinExistence type="predicted"/>
<name>A0A0F9QIZ8_9ZZZZ</name>
<reference evidence="1" key="1">
    <citation type="journal article" date="2015" name="Nature">
        <title>Complex archaea that bridge the gap between prokaryotes and eukaryotes.</title>
        <authorList>
            <person name="Spang A."/>
            <person name="Saw J.H."/>
            <person name="Jorgensen S.L."/>
            <person name="Zaremba-Niedzwiedzka K."/>
            <person name="Martijn J."/>
            <person name="Lind A.E."/>
            <person name="van Eijk R."/>
            <person name="Schleper C."/>
            <person name="Guy L."/>
            <person name="Ettema T.J."/>
        </authorList>
    </citation>
    <scope>NUCLEOTIDE SEQUENCE</scope>
</reference>
<dbReference type="EMBL" id="LAZR01001928">
    <property type="protein sequence ID" value="KKN36997.1"/>
    <property type="molecule type" value="Genomic_DNA"/>
</dbReference>
<evidence type="ECO:0000313" key="1">
    <source>
        <dbReference type="EMBL" id="KKN36997.1"/>
    </source>
</evidence>
<sequence length="106" mass="12048">MCTFRRVKVTWPDGRSIKLIVEEDGARPKRCNSCQMSEATFRQRDMVPHDDLEHQVLYHGATVSRGRRLPPEQAAAIRKEAVQEDPEGKPWQPAFRGLLVELGPAP</sequence>
<comment type="caution">
    <text evidence="1">The sequence shown here is derived from an EMBL/GenBank/DDBJ whole genome shotgun (WGS) entry which is preliminary data.</text>
</comment>
<accession>A0A0F9QIZ8</accession>